<reference evidence="3 4" key="1">
    <citation type="submission" date="2020-07" db="EMBL/GenBank/DDBJ databases">
        <title>Sequencing the genomes of 1000 actinobacteria strains.</title>
        <authorList>
            <person name="Klenk H.-P."/>
        </authorList>
    </citation>
    <scope>NUCLEOTIDE SEQUENCE [LARGE SCALE GENOMIC DNA]</scope>
    <source>
        <strain evidence="3 4">DSM 45876</strain>
    </source>
</reference>
<evidence type="ECO:0000313" key="4">
    <source>
        <dbReference type="Proteomes" id="UP000523545"/>
    </source>
</evidence>
<evidence type="ECO:0000313" key="3">
    <source>
        <dbReference type="EMBL" id="NYH45138.1"/>
    </source>
</evidence>
<name>A0A7Y9X556_9ACTN</name>
<dbReference type="AlphaFoldDB" id="A0A7Y9X556"/>
<dbReference type="EMBL" id="JACCHK010000001">
    <property type="protein sequence ID" value="NYH45138.1"/>
    <property type="molecule type" value="Genomic_DNA"/>
</dbReference>
<organism evidence="3 4">
    <name type="scientific">Micromonospora jinlongensis</name>
    <dbReference type="NCBI Taxonomy" id="1287877"/>
    <lineage>
        <taxon>Bacteria</taxon>
        <taxon>Bacillati</taxon>
        <taxon>Actinomycetota</taxon>
        <taxon>Actinomycetes</taxon>
        <taxon>Micromonosporales</taxon>
        <taxon>Micromonosporaceae</taxon>
        <taxon>Micromonospora</taxon>
    </lineage>
</organism>
<proteinExistence type="predicted"/>
<keyword evidence="4" id="KW-1185">Reference proteome</keyword>
<keyword evidence="2" id="KW-0677">Repeat</keyword>
<dbReference type="Pfam" id="PF24681">
    <property type="entry name" value="Kelch_KLHDC2_KLHL20_DRC7"/>
    <property type="match status" value="1"/>
</dbReference>
<dbReference type="InterPro" id="IPR015915">
    <property type="entry name" value="Kelch-typ_b-propeller"/>
</dbReference>
<dbReference type="Pfam" id="PF01344">
    <property type="entry name" value="Kelch_1"/>
    <property type="match status" value="1"/>
</dbReference>
<accession>A0A7Y9X556</accession>
<dbReference type="InterPro" id="IPR011043">
    <property type="entry name" value="Gal_Oxase/kelch_b-propeller"/>
</dbReference>
<dbReference type="SUPFAM" id="SSF50965">
    <property type="entry name" value="Galactose oxidase, central domain"/>
    <property type="match status" value="1"/>
</dbReference>
<dbReference type="Proteomes" id="UP000523545">
    <property type="component" value="Unassembled WGS sequence"/>
</dbReference>
<evidence type="ECO:0000256" key="2">
    <source>
        <dbReference type="ARBA" id="ARBA00022737"/>
    </source>
</evidence>
<dbReference type="PANTHER" id="PTHR46344">
    <property type="entry name" value="OS02G0202900 PROTEIN"/>
    <property type="match status" value="1"/>
</dbReference>
<dbReference type="SMART" id="SM00612">
    <property type="entry name" value="Kelch"/>
    <property type="match status" value="4"/>
</dbReference>
<dbReference type="InterPro" id="IPR006652">
    <property type="entry name" value="Kelch_1"/>
</dbReference>
<gene>
    <name evidence="3" type="ORF">HNR22_004865</name>
</gene>
<comment type="caution">
    <text evidence="3">The sequence shown here is derived from an EMBL/GenBank/DDBJ whole genome shotgun (WGS) entry which is preliminary data.</text>
</comment>
<dbReference type="RefSeq" id="WP_218906665.1">
    <property type="nucleotide sequence ID" value="NZ_JACCHK010000001.1"/>
</dbReference>
<sequence>MNTARAEVGVAALDGRVYVVGGTVQNGDEQPTWATTLVTSYDPRTDRWRQHAPLPRPLTHVGVAGLNGKLYAFGGFTDIVHMHPQQVAYAYDPLRDAWSRLPDMPQKLGSVGVAAVNGKLHLLGGRDSHTVVTLPDPPISMGYGTVRTHLTYDPARRSWSTAEPLPVEPRDHAGVAVIGDRVHVFGGRVADGEDSLARHDVYDTRTRRWSRAAPLPTPRSAGAAVVLNGRIVYAGGECRPDETTYDDVTAYDPRKDRWTTLSPLPQGRHGLGAARVGDRGYFVAGALTCGGGASADTLELNLR</sequence>
<dbReference type="Gene3D" id="2.120.10.80">
    <property type="entry name" value="Kelch-type beta propeller"/>
    <property type="match status" value="2"/>
</dbReference>
<keyword evidence="1" id="KW-0880">Kelch repeat</keyword>
<dbReference type="PANTHER" id="PTHR46344:SF27">
    <property type="entry name" value="KELCH REPEAT SUPERFAMILY PROTEIN"/>
    <property type="match status" value="1"/>
</dbReference>
<evidence type="ECO:0000256" key="1">
    <source>
        <dbReference type="ARBA" id="ARBA00022441"/>
    </source>
</evidence>
<protein>
    <submittedName>
        <fullName evidence="3">N-acetylneuraminic acid mutarotase</fullName>
    </submittedName>
</protein>